<keyword evidence="3" id="KW-0333">Golgi apparatus</keyword>
<keyword evidence="9" id="KW-1185">Reference proteome</keyword>
<comment type="caution">
    <text evidence="8">The sequence shown here is derived from an EMBL/GenBank/DDBJ whole genome shotgun (WGS) entry which is preliminary data.</text>
</comment>
<dbReference type="GO" id="GO:0006891">
    <property type="term" value="P:intra-Golgi vesicle-mediated transport"/>
    <property type="evidence" value="ECO:0007669"/>
    <property type="project" value="InterPro"/>
</dbReference>
<evidence type="ECO:0000256" key="2">
    <source>
        <dbReference type="ARBA" id="ARBA00020974"/>
    </source>
</evidence>
<protein>
    <recommendedName>
        <fullName evidence="2">Conserved oligomeric Golgi complex subunit 5</fullName>
    </recommendedName>
</protein>
<dbReference type="GO" id="GO:0017119">
    <property type="term" value="C:Golgi transport complex"/>
    <property type="evidence" value="ECO:0007669"/>
    <property type="project" value="InterPro"/>
</dbReference>
<proteinExistence type="predicted"/>
<evidence type="ECO:0000256" key="4">
    <source>
        <dbReference type="ARBA" id="ARBA00023136"/>
    </source>
</evidence>
<dbReference type="GO" id="GO:0000139">
    <property type="term" value="C:Golgi membrane"/>
    <property type="evidence" value="ECO:0007669"/>
    <property type="project" value="UniProtKB-SubCell"/>
</dbReference>
<name>A0A9W8LZS7_9FUNG</name>
<keyword evidence="4" id="KW-0472">Membrane</keyword>
<accession>A0A9W8LZS7</accession>
<evidence type="ECO:0000256" key="5">
    <source>
        <dbReference type="SAM" id="Coils"/>
    </source>
</evidence>
<dbReference type="Proteomes" id="UP001139887">
    <property type="component" value="Unassembled WGS sequence"/>
</dbReference>
<evidence type="ECO:0000259" key="6">
    <source>
        <dbReference type="Pfam" id="PF10392"/>
    </source>
</evidence>
<dbReference type="PANTHER" id="PTHR13228">
    <property type="entry name" value="CONSERVED OLIGOMERIC GOLGI COMPLEX COMPONENT 5"/>
    <property type="match status" value="1"/>
</dbReference>
<feature type="coiled-coil region" evidence="5">
    <location>
        <begin position="36"/>
        <end position="99"/>
    </location>
</feature>
<dbReference type="AlphaFoldDB" id="A0A9W8LZS7"/>
<dbReference type="EMBL" id="JANBUW010000040">
    <property type="protein sequence ID" value="KAJ2850204.1"/>
    <property type="molecule type" value="Genomic_DNA"/>
</dbReference>
<dbReference type="InterPro" id="IPR049176">
    <property type="entry name" value="COG5_N"/>
</dbReference>
<dbReference type="InterPro" id="IPR019465">
    <property type="entry name" value="Cog5"/>
</dbReference>
<dbReference type="Pfam" id="PF20649">
    <property type="entry name" value="COG5_C"/>
    <property type="match status" value="1"/>
</dbReference>
<dbReference type="OrthoDB" id="18786at2759"/>
<dbReference type="Pfam" id="PF10392">
    <property type="entry name" value="COG5_N"/>
    <property type="match status" value="1"/>
</dbReference>
<evidence type="ECO:0000259" key="7">
    <source>
        <dbReference type="Pfam" id="PF20649"/>
    </source>
</evidence>
<keyword evidence="5" id="KW-0175">Coiled coil</keyword>
<gene>
    <name evidence="8" type="ORF">IWW36_002054</name>
</gene>
<evidence type="ECO:0000313" key="8">
    <source>
        <dbReference type="EMBL" id="KAJ2850204.1"/>
    </source>
</evidence>
<evidence type="ECO:0000256" key="3">
    <source>
        <dbReference type="ARBA" id="ARBA00023034"/>
    </source>
</evidence>
<reference evidence="8" key="1">
    <citation type="submission" date="2022-07" db="EMBL/GenBank/DDBJ databases">
        <title>Phylogenomic reconstructions and comparative analyses of Kickxellomycotina fungi.</title>
        <authorList>
            <person name="Reynolds N.K."/>
            <person name="Stajich J.E."/>
            <person name="Barry K."/>
            <person name="Grigoriev I.V."/>
            <person name="Crous P."/>
            <person name="Smith M.E."/>
        </authorList>
    </citation>
    <scope>NUCLEOTIDE SEQUENCE</scope>
    <source>
        <strain evidence="8">NRRL 1566</strain>
    </source>
</reference>
<dbReference type="InterPro" id="IPR048485">
    <property type="entry name" value="COG5_helical"/>
</dbReference>
<evidence type="ECO:0000256" key="1">
    <source>
        <dbReference type="ARBA" id="ARBA00004395"/>
    </source>
</evidence>
<evidence type="ECO:0000313" key="9">
    <source>
        <dbReference type="Proteomes" id="UP001139887"/>
    </source>
</evidence>
<feature type="domain" description="Conserved oligomeric Golgi complex subunit 5 helical" evidence="7">
    <location>
        <begin position="160"/>
        <end position="305"/>
    </location>
</feature>
<feature type="domain" description="Conserved oligomeric Golgi complex subunit 5 N-terminal" evidence="6">
    <location>
        <begin position="19"/>
        <end position="137"/>
    </location>
</feature>
<comment type="subcellular location">
    <subcellularLocation>
        <location evidence="1">Golgi apparatus membrane</location>
        <topology evidence="1">Peripheral membrane protein</topology>
    </subcellularLocation>
</comment>
<organism evidence="8 9">
    <name type="scientific">Coemansia brasiliensis</name>
    <dbReference type="NCBI Taxonomy" id="2650707"/>
    <lineage>
        <taxon>Eukaryota</taxon>
        <taxon>Fungi</taxon>
        <taxon>Fungi incertae sedis</taxon>
        <taxon>Zoopagomycota</taxon>
        <taxon>Kickxellomycotina</taxon>
        <taxon>Kickxellomycetes</taxon>
        <taxon>Kickxellales</taxon>
        <taxon>Kickxellaceae</taxon>
        <taxon>Coemansia</taxon>
    </lineage>
</organism>
<sequence length="706" mass="77602">MSQNMMSIEISDESKTVETFNVTEQAAALVQKAGTLTAAQEEIKRLTAAAEDEQRQELAGQQPAVLEQLQGTYILDSRLDEVETQIREIRQRMHELRARVRVPYEQASEYNRQAENLQMAVVRVRGVSRVLQLERRLREQKDEGLAALTLRDIRRAQSGLQGIAVVEQALERVEQERGRVLEAAKQMVDAGLRRQGGDVAAGVQILATLDELSSVLHERAGYYLDAVREMAQELGSSTGDVMWARAGAAADVLATGAQEMQMLERVLRRRHDLANVEIVATWWTKAADVIAEQVHACAARRELVAGLPRLTQLLVARVLPPSRAAELGDRALRDLAAEYQEQAAARLTNAMEQCLPLPSQPHAYTKFMHSVGTELDIARPTLSLHTAVAETAVTVARRLAAEARRAAPRAVDPLASSCMNTQSAVELINSMAELRLGLSKLNDAGLQPGIIAISGCIDTLAALMLDACDFAVVAALLEGAWPSAEQALQWLHGQVLTQLNSHLRQELRKGVLAVISNALGLFVHDACAVFPLSEEARLRLAGVAPQLELACNQLANSVGCQLSESAHQRHQSLRLLRPLLFMSADELCRVLQQRQVNEWQSVPLVDLLDHIVCRVTSSDNEAYLPWKLLGCQSRHWRECLAAADSDSAAAVESLFGKWTRGNAHESCIAILYESLQLLRVHYNTETVANDLHSLLQLGLGMAESSN</sequence>
<dbReference type="PANTHER" id="PTHR13228:SF3">
    <property type="entry name" value="CONSERVED OLIGOMERIC GOLGI COMPLEX SUBUNIT 5"/>
    <property type="match status" value="1"/>
</dbReference>